<protein>
    <submittedName>
        <fullName evidence="9">MARVEL domain-containing protein</fullName>
    </submittedName>
</protein>
<sequence>MSHVEPRNRNSRKPRFDCWNLATTTSGLRMFQSIGSVCALFLIGSVGSHFSPTYAALVTSTMAAIIGTTLLLIFAFNLHSVTTNVDWIFWETIYSGSFAFLFLINSITMIYSSLRWQYTAWWLGTVTCVLVGLAFLIDVVVVVRLQIRNPACRHSQNEIVARETDRTFTYR</sequence>
<keyword evidence="2 5" id="KW-0812">Transmembrane</keyword>
<dbReference type="OMA" id="VDWIFWE"/>
<evidence type="ECO:0000259" key="7">
    <source>
        <dbReference type="PROSITE" id="PS51225"/>
    </source>
</evidence>
<dbReference type="PROSITE" id="PS51225">
    <property type="entry name" value="MARVEL"/>
    <property type="match status" value="1"/>
</dbReference>
<evidence type="ECO:0000256" key="3">
    <source>
        <dbReference type="ARBA" id="ARBA00022989"/>
    </source>
</evidence>
<accession>A0A7I4XY23</accession>
<dbReference type="AlphaFoldDB" id="A0A7I4XY23"/>
<feature type="transmembrane region" description="Helical" evidence="6">
    <location>
        <begin position="88"/>
        <end position="114"/>
    </location>
</feature>
<feature type="transmembrane region" description="Helical" evidence="6">
    <location>
        <begin position="55"/>
        <end position="76"/>
    </location>
</feature>
<dbReference type="WBParaSite" id="HCON_00027130-00001">
    <property type="protein sequence ID" value="HCON_00027130-00001"/>
    <property type="gene ID" value="HCON_00027130"/>
</dbReference>
<evidence type="ECO:0000313" key="8">
    <source>
        <dbReference type="Proteomes" id="UP000025227"/>
    </source>
</evidence>
<evidence type="ECO:0000256" key="2">
    <source>
        <dbReference type="ARBA" id="ARBA00022692"/>
    </source>
</evidence>
<keyword evidence="3 6" id="KW-1133">Transmembrane helix</keyword>
<feature type="domain" description="MARVEL" evidence="7">
    <location>
        <begin position="20"/>
        <end position="147"/>
    </location>
</feature>
<dbReference type="OrthoDB" id="10028364at2759"/>
<comment type="subcellular location">
    <subcellularLocation>
        <location evidence="1">Membrane</location>
        <topology evidence="1">Multi-pass membrane protein</topology>
    </subcellularLocation>
</comment>
<reference evidence="9" key="1">
    <citation type="submission" date="2020-12" db="UniProtKB">
        <authorList>
            <consortium name="WormBaseParasite"/>
        </authorList>
    </citation>
    <scope>IDENTIFICATION</scope>
    <source>
        <strain evidence="9">MHco3</strain>
    </source>
</reference>
<keyword evidence="8" id="KW-1185">Reference proteome</keyword>
<evidence type="ECO:0000256" key="4">
    <source>
        <dbReference type="ARBA" id="ARBA00023136"/>
    </source>
</evidence>
<feature type="transmembrane region" description="Helical" evidence="6">
    <location>
        <begin position="120"/>
        <end position="143"/>
    </location>
</feature>
<dbReference type="InterPro" id="IPR008253">
    <property type="entry name" value="Marvel"/>
</dbReference>
<evidence type="ECO:0000256" key="6">
    <source>
        <dbReference type="SAM" id="Phobius"/>
    </source>
</evidence>
<feature type="transmembrane region" description="Helical" evidence="6">
    <location>
        <begin position="21"/>
        <end position="43"/>
    </location>
</feature>
<dbReference type="GO" id="GO:0016020">
    <property type="term" value="C:membrane"/>
    <property type="evidence" value="ECO:0007669"/>
    <property type="project" value="UniProtKB-SubCell"/>
</dbReference>
<dbReference type="Proteomes" id="UP000025227">
    <property type="component" value="Unplaced"/>
</dbReference>
<name>A0A7I4XY23_HAECO</name>
<evidence type="ECO:0000256" key="1">
    <source>
        <dbReference type="ARBA" id="ARBA00004141"/>
    </source>
</evidence>
<keyword evidence="4 5" id="KW-0472">Membrane</keyword>
<organism evidence="8 9">
    <name type="scientific">Haemonchus contortus</name>
    <name type="common">Barber pole worm</name>
    <dbReference type="NCBI Taxonomy" id="6289"/>
    <lineage>
        <taxon>Eukaryota</taxon>
        <taxon>Metazoa</taxon>
        <taxon>Ecdysozoa</taxon>
        <taxon>Nematoda</taxon>
        <taxon>Chromadorea</taxon>
        <taxon>Rhabditida</taxon>
        <taxon>Rhabditina</taxon>
        <taxon>Rhabditomorpha</taxon>
        <taxon>Strongyloidea</taxon>
        <taxon>Trichostrongylidae</taxon>
        <taxon>Haemonchus</taxon>
    </lineage>
</organism>
<evidence type="ECO:0000256" key="5">
    <source>
        <dbReference type="PROSITE-ProRule" id="PRU00581"/>
    </source>
</evidence>
<evidence type="ECO:0000313" key="9">
    <source>
        <dbReference type="WBParaSite" id="HCON_00027130-00001"/>
    </source>
</evidence>
<proteinExistence type="predicted"/>